<dbReference type="Pfam" id="PF20434">
    <property type="entry name" value="BD-FAE"/>
    <property type="match status" value="1"/>
</dbReference>
<sequence>MKRLLIILFFISSAAVAQEYDTQRNISYYADGNGDAYKTSQCRLDIYYPKNKKDFSTVLWFHGGGITGGSKEIPAALTQKGIAVIGVGYRLSPKVKAPAYIEDAAAAIAWAFNNIAKYGGSNKLIFVSGHSAGGYLGMMATLNKQYLKKYNIDANSIAALIPFSGQAITHFTVRQERGIKDVQPIIDEYAPLYHVRADAPPMLLITGDRELELLGRYEENAYLLRMMKLAGNKQTRLYELQGFDHGGMAQPAFPLLIKEISEVSKAITSGGK</sequence>
<evidence type="ECO:0000259" key="3">
    <source>
        <dbReference type="Pfam" id="PF20434"/>
    </source>
</evidence>
<comment type="caution">
    <text evidence="4">The sequence shown here is derived from an EMBL/GenBank/DDBJ whole genome shotgun (WGS) entry which is preliminary data.</text>
</comment>
<keyword evidence="2" id="KW-0732">Signal</keyword>
<dbReference type="Proteomes" id="UP000434850">
    <property type="component" value="Unassembled WGS sequence"/>
</dbReference>
<protein>
    <submittedName>
        <fullName evidence="4">Alpha/beta hydrolase fold domain-containing protein</fullName>
    </submittedName>
</protein>
<dbReference type="InterPro" id="IPR029058">
    <property type="entry name" value="AB_hydrolase_fold"/>
</dbReference>
<feature type="chain" id="PRO_5026235452" evidence="2">
    <location>
        <begin position="18"/>
        <end position="272"/>
    </location>
</feature>
<gene>
    <name evidence="4" type="ORF">GO816_17200</name>
</gene>
<dbReference type="InterPro" id="IPR050300">
    <property type="entry name" value="GDXG_lipolytic_enzyme"/>
</dbReference>
<dbReference type="GO" id="GO:0016787">
    <property type="term" value="F:hydrolase activity"/>
    <property type="evidence" value="ECO:0007669"/>
    <property type="project" value="UniProtKB-KW"/>
</dbReference>
<organism evidence="4 5">
    <name type="scientific">Mucilaginibacter aquatilis</name>
    <dbReference type="NCBI Taxonomy" id="1517760"/>
    <lineage>
        <taxon>Bacteria</taxon>
        <taxon>Pseudomonadati</taxon>
        <taxon>Bacteroidota</taxon>
        <taxon>Sphingobacteriia</taxon>
        <taxon>Sphingobacteriales</taxon>
        <taxon>Sphingobacteriaceae</taxon>
        <taxon>Mucilaginibacter</taxon>
    </lineage>
</organism>
<reference evidence="4 5" key="1">
    <citation type="submission" date="2019-12" db="EMBL/GenBank/DDBJ databases">
        <title>Mucilaginibacter sp. HME9299 genome sequencing and assembly.</title>
        <authorList>
            <person name="Kang H."/>
            <person name="Kim H."/>
            <person name="Joh K."/>
        </authorList>
    </citation>
    <scope>NUCLEOTIDE SEQUENCE [LARGE SCALE GENOMIC DNA]</scope>
    <source>
        <strain evidence="4 5">HME9299</strain>
    </source>
</reference>
<name>A0A6I4IRH3_9SPHI</name>
<feature type="signal peptide" evidence="2">
    <location>
        <begin position="1"/>
        <end position="17"/>
    </location>
</feature>
<dbReference type="InterPro" id="IPR049492">
    <property type="entry name" value="BD-FAE-like_dom"/>
</dbReference>
<evidence type="ECO:0000256" key="2">
    <source>
        <dbReference type="SAM" id="SignalP"/>
    </source>
</evidence>
<dbReference type="RefSeq" id="WP_157543182.1">
    <property type="nucleotide sequence ID" value="NZ_WQLA01000007.1"/>
</dbReference>
<keyword evidence="5" id="KW-1185">Reference proteome</keyword>
<proteinExistence type="predicted"/>
<dbReference type="SUPFAM" id="SSF53474">
    <property type="entry name" value="alpha/beta-Hydrolases"/>
    <property type="match status" value="1"/>
</dbReference>
<keyword evidence="1 4" id="KW-0378">Hydrolase</keyword>
<dbReference type="AlphaFoldDB" id="A0A6I4IRH3"/>
<dbReference type="EMBL" id="WQLA01000007">
    <property type="protein sequence ID" value="MVN92874.1"/>
    <property type="molecule type" value="Genomic_DNA"/>
</dbReference>
<evidence type="ECO:0000313" key="4">
    <source>
        <dbReference type="EMBL" id="MVN92874.1"/>
    </source>
</evidence>
<dbReference type="PANTHER" id="PTHR48081:SF9">
    <property type="entry name" value="CARBOXYLESTERASE"/>
    <property type="match status" value="1"/>
</dbReference>
<evidence type="ECO:0000256" key="1">
    <source>
        <dbReference type="ARBA" id="ARBA00022801"/>
    </source>
</evidence>
<dbReference type="OrthoDB" id="9777975at2"/>
<accession>A0A6I4IRH3</accession>
<dbReference type="Gene3D" id="3.40.50.1820">
    <property type="entry name" value="alpha/beta hydrolase"/>
    <property type="match status" value="1"/>
</dbReference>
<evidence type="ECO:0000313" key="5">
    <source>
        <dbReference type="Proteomes" id="UP000434850"/>
    </source>
</evidence>
<dbReference type="PANTHER" id="PTHR48081">
    <property type="entry name" value="AB HYDROLASE SUPERFAMILY PROTEIN C4A8.06C"/>
    <property type="match status" value="1"/>
</dbReference>
<feature type="domain" description="BD-FAE-like" evidence="3">
    <location>
        <begin position="44"/>
        <end position="209"/>
    </location>
</feature>